<evidence type="ECO:0000313" key="2">
    <source>
        <dbReference type="EMBL" id="NIK88631.1"/>
    </source>
</evidence>
<feature type="transmembrane region" description="Helical" evidence="1">
    <location>
        <begin position="211"/>
        <end position="238"/>
    </location>
</feature>
<keyword evidence="1" id="KW-1133">Transmembrane helix</keyword>
<feature type="transmembrane region" description="Helical" evidence="1">
    <location>
        <begin position="88"/>
        <end position="110"/>
    </location>
</feature>
<dbReference type="InterPro" id="IPR021737">
    <property type="entry name" value="Phage_phiKZ_Orf197"/>
</dbReference>
<keyword evidence="1" id="KW-0812">Transmembrane</keyword>
<feature type="transmembrane region" description="Helical" evidence="1">
    <location>
        <begin position="171"/>
        <end position="190"/>
    </location>
</feature>
<evidence type="ECO:0000256" key="1">
    <source>
        <dbReference type="SAM" id="Phobius"/>
    </source>
</evidence>
<dbReference type="RefSeq" id="WP_167082789.1">
    <property type="nucleotide sequence ID" value="NZ_BAAADC010000001.1"/>
</dbReference>
<feature type="transmembrane region" description="Helical" evidence="1">
    <location>
        <begin position="32"/>
        <end position="50"/>
    </location>
</feature>
<feature type="transmembrane region" description="Helical" evidence="1">
    <location>
        <begin position="122"/>
        <end position="140"/>
    </location>
</feature>
<dbReference type="Proteomes" id="UP000570514">
    <property type="component" value="Unassembled WGS sequence"/>
</dbReference>
<proteinExistence type="predicted"/>
<name>A0A846MZU8_9PROT</name>
<keyword evidence="1" id="KW-0472">Membrane</keyword>
<dbReference type="AlphaFoldDB" id="A0A846MZU8"/>
<gene>
    <name evidence="2" type="ORF">FHS83_001949</name>
</gene>
<comment type="caution">
    <text evidence="2">The sequence shown here is derived from an EMBL/GenBank/DDBJ whole genome shotgun (WGS) entry which is preliminary data.</text>
</comment>
<evidence type="ECO:0008006" key="4">
    <source>
        <dbReference type="Google" id="ProtNLM"/>
    </source>
</evidence>
<dbReference type="EMBL" id="JAASRM010000001">
    <property type="protein sequence ID" value="NIK88631.1"/>
    <property type="molecule type" value="Genomic_DNA"/>
</dbReference>
<dbReference type="Pfam" id="PF11750">
    <property type="entry name" value="DUF3307"/>
    <property type="match status" value="1"/>
</dbReference>
<organism evidence="2 3">
    <name type="scientific">Rhizomicrobium palustre</name>
    <dbReference type="NCBI Taxonomy" id="189966"/>
    <lineage>
        <taxon>Bacteria</taxon>
        <taxon>Pseudomonadati</taxon>
        <taxon>Pseudomonadota</taxon>
        <taxon>Alphaproteobacteria</taxon>
        <taxon>Micropepsales</taxon>
        <taxon>Micropepsaceae</taxon>
        <taxon>Rhizomicrobium</taxon>
    </lineage>
</organism>
<keyword evidence="3" id="KW-1185">Reference proteome</keyword>
<protein>
    <recommendedName>
        <fullName evidence="4">DUF3307 domain-containing protein</fullName>
    </recommendedName>
</protein>
<sequence length="239" mass="25947">MMADTLLALVAAHLIADFPAQGEWLLRRKKNPLYLLLHIAIVIAAAILVLGAAPWPLLAILAGTHLVMDALKVHVLKDTLASFLIDQFVHLAVILGLGFLYPDAFANGFWARQDWLSHYQALLCLIAGTILSLHTGAILIKKITAPFVTEIGQEIQGLSHGGTYIGCLERALVMLLMLINQPAGVGFLITAKSILRFGDVKESAQRKLTEYIIIGTFLSFGWGLLVAALTQVALAHWAP</sequence>
<accession>A0A846MZU8</accession>
<reference evidence="2 3" key="1">
    <citation type="submission" date="2020-03" db="EMBL/GenBank/DDBJ databases">
        <title>Genomic Encyclopedia of Type Strains, Phase IV (KMG-IV): sequencing the most valuable type-strain genomes for metagenomic binning, comparative biology and taxonomic classification.</title>
        <authorList>
            <person name="Goeker M."/>
        </authorList>
    </citation>
    <scope>NUCLEOTIDE SEQUENCE [LARGE SCALE GENOMIC DNA]</scope>
    <source>
        <strain evidence="2 3">DSM 19867</strain>
    </source>
</reference>
<evidence type="ECO:0000313" key="3">
    <source>
        <dbReference type="Proteomes" id="UP000570514"/>
    </source>
</evidence>